<name>A0A1W2EE30_9HYPH</name>
<evidence type="ECO:0000313" key="9">
    <source>
        <dbReference type="Proteomes" id="UP000192656"/>
    </source>
</evidence>
<dbReference type="OrthoDB" id="9782229at2"/>
<protein>
    <submittedName>
        <fullName evidence="8">Outer membrane protein OmpA</fullName>
    </submittedName>
</protein>
<feature type="region of interest" description="Disordered" evidence="5">
    <location>
        <begin position="182"/>
        <end position="220"/>
    </location>
</feature>
<dbReference type="PRINTS" id="PR01023">
    <property type="entry name" value="NAFLGMOTY"/>
</dbReference>
<proteinExistence type="predicted"/>
<evidence type="ECO:0000256" key="6">
    <source>
        <dbReference type="SAM" id="SignalP"/>
    </source>
</evidence>
<evidence type="ECO:0000259" key="7">
    <source>
        <dbReference type="PROSITE" id="PS51123"/>
    </source>
</evidence>
<dbReference type="PROSITE" id="PS01068">
    <property type="entry name" value="OMPA_1"/>
    <property type="match status" value="1"/>
</dbReference>
<keyword evidence="6" id="KW-0732">Signal</keyword>
<dbReference type="InterPro" id="IPR006690">
    <property type="entry name" value="OMPA-like_CS"/>
</dbReference>
<feature type="chain" id="PRO_5013297758" evidence="6">
    <location>
        <begin position="16"/>
        <end position="220"/>
    </location>
</feature>
<dbReference type="PRINTS" id="PR01021">
    <property type="entry name" value="OMPADOMAIN"/>
</dbReference>
<dbReference type="InterPro" id="IPR036737">
    <property type="entry name" value="OmpA-like_sf"/>
</dbReference>
<dbReference type="InterPro" id="IPR006664">
    <property type="entry name" value="OMP_bac"/>
</dbReference>
<dbReference type="Pfam" id="PF00691">
    <property type="entry name" value="OmpA"/>
    <property type="match status" value="1"/>
</dbReference>
<dbReference type="STRING" id="937218.SAMN06297251_12444"/>
<dbReference type="RefSeq" id="WP_084412175.1">
    <property type="nucleotide sequence ID" value="NZ_FWXR01000024.1"/>
</dbReference>
<organism evidence="8 9">
    <name type="scientific">Fulvimarina manganoxydans</name>
    <dbReference type="NCBI Taxonomy" id="937218"/>
    <lineage>
        <taxon>Bacteria</taxon>
        <taxon>Pseudomonadati</taxon>
        <taxon>Pseudomonadota</taxon>
        <taxon>Alphaproteobacteria</taxon>
        <taxon>Hyphomicrobiales</taxon>
        <taxon>Aurantimonadaceae</taxon>
        <taxon>Fulvimarina</taxon>
    </lineage>
</organism>
<dbReference type="PANTHER" id="PTHR30329:SF21">
    <property type="entry name" value="LIPOPROTEIN YIAD-RELATED"/>
    <property type="match status" value="1"/>
</dbReference>
<evidence type="ECO:0000256" key="1">
    <source>
        <dbReference type="ARBA" id="ARBA00004442"/>
    </source>
</evidence>
<dbReference type="EMBL" id="FWXR01000024">
    <property type="protein sequence ID" value="SMD07925.1"/>
    <property type="molecule type" value="Genomic_DNA"/>
</dbReference>
<dbReference type="InterPro" id="IPR006665">
    <property type="entry name" value="OmpA-like"/>
</dbReference>
<gene>
    <name evidence="8" type="ORF">SAMN06297251_12444</name>
</gene>
<dbReference type="AlphaFoldDB" id="A0A1W2EE30"/>
<dbReference type="PANTHER" id="PTHR30329">
    <property type="entry name" value="STATOR ELEMENT OF FLAGELLAR MOTOR COMPLEX"/>
    <property type="match status" value="1"/>
</dbReference>
<keyword evidence="9" id="KW-1185">Reference proteome</keyword>
<sequence>MKKLALAFALTAAFAGCTTDPYTGEAQLSNTVGGAGLGAGLGAGAGYLIGRATGVDAGHAALVGAGVGVLTGGSIGAYMDNQEAKLRAQLQGTGVSVTRAGDRIILNMPSNITFPTDQSSILPGFYSTLNSVALVLKEYDKSIVDVYGHTDSQGSDAYNLTLSQRRASSVSQYLASQGVDPRRLNTQGFGESRPVASNDTEAGRAANRRVEVSISPLTSG</sequence>
<keyword evidence="3" id="KW-0998">Cell outer membrane</keyword>
<evidence type="ECO:0000256" key="4">
    <source>
        <dbReference type="PROSITE-ProRule" id="PRU00473"/>
    </source>
</evidence>
<feature type="domain" description="OmpA-like" evidence="7">
    <location>
        <begin position="101"/>
        <end position="218"/>
    </location>
</feature>
<evidence type="ECO:0000256" key="2">
    <source>
        <dbReference type="ARBA" id="ARBA00023136"/>
    </source>
</evidence>
<evidence type="ECO:0000313" key="8">
    <source>
        <dbReference type="EMBL" id="SMD07925.1"/>
    </source>
</evidence>
<feature type="signal peptide" evidence="6">
    <location>
        <begin position="1"/>
        <end position="15"/>
    </location>
</feature>
<reference evidence="8 9" key="1">
    <citation type="submission" date="2017-04" db="EMBL/GenBank/DDBJ databases">
        <authorList>
            <person name="Afonso C.L."/>
            <person name="Miller P.J."/>
            <person name="Scott M.A."/>
            <person name="Spackman E."/>
            <person name="Goraichik I."/>
            <person name="Dimitrov K.M."/>
            <person name="Suarez D.L."/>
            <person name="Swayne D.E."/>
        </authorList>
    </citation>
    <scope>NUCLEOTIDE SEQUENCE [LARGE SCALE GENOMIC DNA]</scope>
    <source>
        <strain evidence="8 9">CGMCC 1.10972</strain>
    </source>
</reference>
<dbReference type="Proteomes" id="UP000192656">
    <property type="component" value="Unassembled WGS sequence"/>
</dbReference>
<dbReference type="PROSITE" id="PS51123">
    <property type="entry name" value="OMPA_2"/>
    <property type="match status" value="1"/>
</dbReference>
<evidence type="ECO:0000256" key="3">
    <source>
        <dbReference type="ARBA" id="ARBA00023237"/>
    </source>
</evidence>
<feature type="compositionally biased region" description="Polar residues" evidence="5">
    <location>
        <begin position="184"/>
        <end position="200"/>
    </location>
</feature>
<evidence type="ECO:0000256" key="5">
    <source>
        <dbReference type="SAM" id="MobiDB-lite"/>
    </source>
</evidence>
<dbReference type="GO" id="GO:0009279">
    <property type="term" value="C:cell outer membrane"/>
    <property type="evidence" value="ECO:0007669"/>
    <property type="project" value="UniProtKB-SubCell"/>
</dbReference>
<dbReference type="SUPFAM" id="SSF103088">
    <property type="entry name" value="OmpA-like"/>
    <property type="match status" value="1"/>
</dbReference>
<dbReference type="InterPro" id="IPR050330">
    <property type="entry name" value="Bact_OuterMem_StrucFunc"/>
</dbReference>
<accession>A0A1W2EE30</accession>
<dbReference type="Gene3D" id="3.30.1330.60">
    <property type="entry name" value="OmpA-like domain"/>
    <property type="match status" value="1"/>
</dbReference>
<comment type="subcellular location">
    <subcellularLocation>
        <location evidence="1">Cell outer membrane</location>
    </subcellularLocation>
</comment>
<dbReference type="InterPro" id="IPR039567">
    <property type="entry name" value="Gly-zipper"/>
</dbReference>
<dbReference type="Pfam" id="PF13488">
    <property type="entry name" value="Gly-zipper_Omp"/>
    <property type="match status" value="1"/>
</dbReference>
<keyword evidence="2 4" id="KW-0472">Membrane</keyword>
<dbReference type="CDD" id="cd07185">
    <property type="entry name" value="OmpA_C-like"/>
    <property type="match status" value="1"/>
</dbReference>
<dbReference type="PROSITE" id="PS51257">
    <property type="entry name" value="PROKAR_LIPOPROTEIN"/>
    <property type="match status" value="1"/>
</dbReference>